<dbReference type="Proteomes" id="UP000005475">
    <property type="component" value="Unassembled WGS sequence"/>
</dbReference>
<organism evidence="1 2">
    <name type="scientific">Bacteroides ovatus (strain ATCC 8483 / DSM 1896 / JCM 5824 / BCRC 10623 / CCUG 4943 / NCTC 11153)</name>
    <dbReference type="NCBI Taxonomy" id="411476"/>
    <lineage>
        <taxon>Bacteria</taxon>
        <taxon>Pseudomonadati</taxon>
        <taxon>Bacteroidota</taxon>
        <taxon>Bacteroidia</taxon>
        <taxon>Bacteroidales</taxon>
        <taxon>Bacteroidaceae</taxon>
        <taxon>Bacteroides</taxon>
    </lineage>
</organism>
<reference evidence="1 2" key="1">
    <citation type="submission" date="2007-03" db="EMBL/GenBank/DDBJ databases">
        <authorList>
            <person name="Fulton L."/>
            <person name="Clifton S."/>
            <person name="Fulton B."/>
            <person name="Xu J."/>
            <person name="Minx P."/>
            <person name="Pepin K.H."/>
            <person name="Johnson M."/>
            <person name="Thiruvilangam P."/>
            <person name="Bhonagiri V."/>
            <person name="Nash W.E."/>
            <person name="Mardis E.R."/>
            <person name="Wilson R.K."/>
        </authorList>
    </citation>
    <scope>NUCLEOTIDE SEQUENCE [LARGE SCALE GENOMIC DNA]</scope>
    <source>
        <strain evidence="2">ATCC 8483 / DSM 1896 / JCM 5824 / BCRC 10623 / CCUG 4943 / NCTC 11153</strain>
    </source>
</reference>
<name>A0AAN3D7T7_BACO1</name>
<sequence>MLPAKIYEIFHIAIKKERKVKKRLKRGGGKKEKT</sequence>
<dbReference type="EMBL" id="AAXF02000049">
    <property type="protein sequence ID" value="EDO11466.1"/>
    <property type="molecule type" value="Genomic_DNA"/>
</dbReference>
<proteinExistence type="predicted"/>
<dbReference type="AlphaFoldDB" id="A0AAN3D7T7"/>
<comment type="caution">
    <text evidence="1">The sequence shown here is derived from an EMBL/GenBank/DDBJ whole genome shotgun (WGS) entry which is preliminary data.</text>
</comment>
<protein>
    <submittedName>
        <fullName evidence="1">Uncharacterized protein</fullName>
    </submittedName>
</protein>
<reference evidence="2" key="2">
    <citation type="submission" date="2007-04" db="EMBL/GenBank/DDBJ databases">
        <title>Draft genome sequence of Bacteroides ovatus (ATCC 8483).</title>
        <authorList>
            <person name="Sudarsanam P."/>
            <person name="Ley R."/>
            <person name="Guruge J."/>
            <person name="Turnbaugh P.J."/>
            <person name="Mahowald M."/>
            <person name="Liep D."/>
            <person name="Gordon J."/>
        </authorList>
    </citation>
    <scope>NUCLEOTIDE SEQUENCE [LARGE SCALE GENOMIC DNA]</scope>
    <source>
        <strain evidence="2">ATCC 8483 / DSM 1896 / JCM 5824 / BCRC 10623 / CCUG 4943 / NCTC 11153</strain>
    </source>
</reference>
<evidence type="ECO:0000313" key="2">
    <source>
        <dbReference type="Proteomes" id="UP000005475"/>
    </source>
</evidence>
<evidence type="ECO:0000313" key="1">
    <source>
        <dbReference type="EMBL" id="EDO11466.1"/>
    </source>
</evidence>
<accession>A0AAN3D7T7</accession>
<gene>
    <name evidence="1" type="ORF">BACOVA_02675</name>
</gene>